<dbReference type="PANTHER" id="PTHR37534">
    <property type="entry name" value="TRANSCRIPTIONAL ACTIVATOR PROTEIN UGA3"/>
    <property type="match status" value="1"/>
</dbReference>
<feature type="compositionally biased region" description="Polar residues" evidence="7">
    <location>
        <begin position="46"/>
        <end position="56"/>
    </location>
</feature>
<evidence type="ECO:0000313" key="9">
    <source>
        <dbReference type="Proteomes" id="UP001586593"/>
    </source>
</evidence>
<evidence type="ECO:0000256" key="4">
    <source>
        <dbReference type="ARBA" id="ARBA00023125"/>
    </source>
</evidence>
<evidence type="ECO:0000256" key="2">
    <source>
        <dbReference type="ARBA" id="ARBA00022833"/>
    </source>
</evidence>
<evidence type="ECO:0000256" key="5">
    <source>
        <dbReference type="ARBA" id="ARBA00023163"/>
    </source>
</evidence>
<evidence type="ECO:0000313" key="8">
    <source>
        <dbReference type="EMBL" id="KAL1864914.1"/>
    </source>
</evidence>
<dbReference type="Pfam" id="PF11951">
    <property type="entry name" value="Fungal_trans_2"/>
    <property type="match status" value="1"/>
</dbReference>
<evidence type="ECO:0000256" key="6">
    <source>
        <dbReference type="ARBA" id="ARBA00023242"/>
    </source>
</evidence>
<sequence>MLSPGHNQNEGRGPGDDERVQNFGFVTSTMAAAETATRATHPSPLQDDTSSPSTSWLRDEFARDPGYVAYQEELRCLMLNTAQTAAPTREATPAAPGGADAPETHAPGSVAASSSTNKTKDVQSLYRETGDVLAHPHRLQYLKNYVAKVAPWLDMFDSSGAFGIQIPILARSSPALLYAVLALSARQMERKERRKQAFDSLELYQEAIRLLTPLLQAHDEHIIPICVILCCLEMMSASASDWRKHLEGCAALFDAFGVHGFSGGLLQAVFWCYARMDVCGALISDGTQGTLVPPRRWLLPGTDERQARQLFRNTNSVDMHANYAVYLCACVCDLIARRTRFVELGEANGCDADTFSHQWECLWEDLQAWIADRPPEMLPIHVVETKHFPQILFTHWAAISSTQLYHTACILLLDEAPRSQELPSGNVASPVWHAKRICGISLTNPHEGCLNNAIQPLWVAGKLLSHRSEHALLVELIHRIEETTGWGTSWRIADLEAAWGYKVRR</sequence>
<keyword evidence="9" id="KW-1185">Reference proteome</keyword>
<dbReference type="EMBL" id="JAZHXJ010000312">
    <property type="protein sequence ID" value="KAL1864914.1"/>
    <property type="molecule type" value="Genomic_DNA"/>
</dbReference>
<protein>
    <recommendedName>
        <fullName evidence="10">C6 transcription factor</fullName>
    </recommendedName>
</protein>
<organism evidence="8 9">
    <name type="scientific">Phialemonium thermophilum</name>
    <dbReference type="NCBI Taxonomy" id="223376"/>
    <lineage>
        <taxon>Eukaryota</taxon>
        <taxon>Fungi</taxon>
        <taxon>Dikarya</taxon>
        <taxon>Ascomycota</taxon>
        <taxon>Pezizomycotina</taxon>
        <taxon>Sordariomycetes</taxon>
        <taxon>Sordariomycetidae</taxon>
        <taxon>Cephalothecales</taxon>
        <taxon>Cephalothecaceae</taxon>
        <taxon>Phialemonium</taxon>
    </lineage>
</organism>
<feature type="compositionally biased region" description="Polar residues" evidence="7">
    <location>
        <begin position="1"/>
        <end position="10"/>
    </location>
</feature>
<evidence type="ECO:0000256" key="7">
    <source>
        <dbReference type="SAM" id="MobiDB-lite"/>
    </source>
</evidence>
<dbReference type="PANTHER" id="PTHR37534:SF24">
    <property type="entry name" value="MISCELLANEOUS ZN(II)2CYS6 TRANSCRIPTION FACTOR (EUROFUNG)-RELATED"/>
    <property type="match status" value="1"/>
</dbReference>
<keyword evidence="4" id="KW-0238">DNA-binding</keyword>
<feature type="compositionally biased region" description="Low complexity" evidence="7">
    <location>
        <begin position="27"/>
        <end position="40"/>
    </location>
</feature>
<evidence type="ECO:0000256" key="3">
    <source>
        <dbReference type="ARBA" id="ARBA00023015"/>
    </source>
</evidence>
<keyword evidence="6" id="KW-0539">Nucleus</keyword>
<proteinExistence type="predicted"/>
<keyword evidence="5" id="KW-0804">Transcription</keyword>
<feature type="region of interest" description="Disordered" evidence="7">
    <location>
        <begin position="1"/>
        <end position="57"/>
    </location>
</feature>
<comment type="subcellular location">
    <subcellularLocation>
        <location evidence="1">Nucleus</location>
    </subcellularLocation>
</comment>
<keyword evidence="3" id="KW-0805">Transcription regulation</keyword>
<accession>A0ABR3WNF3</accession>
<name>A0ABR3WNF3_9PEZI</name>
<evidence type="ECO:0000256" key="1">
    <source>
        <dbReference type="ARBA" id="ARBA00004123"/>
    </source>
</evidence>
<keyword evidence="2" id="KW-0862">Zinc</keyword>
<dbReference type="Proteomes" id="UP001586593">
    <property type="component" value="Unassembled WGS sequence"/>
</dbReference>
<dbReference type="InterPro" id="IPR021858">
    <property type="entry name" value="Fun_TF"/>
</dbReference>
<evidence type="ECO:0008006" key="10">
    <source>
        <dbReference type="Google" id="ProtNLM"/>
    </source>
</evidence>
<feature type="region of interest" description="Disordered" evidence="7">
    <location>
        <begin position="87"/>
        <end position="122"/>
    </location>
</feature>
<reference evidence="8 9" key="1">
    <citation type="journal article" date="2024" name="Commun. Biol.">
        <title>Comparative genomic analysis of thermophilic fungi reveals convergent evolutionary adaptations and gene losses.</title>
        <authorList>
            <person name="Steindorff A.S."/>
            <person name="Aguilar-Pontes M.V."/>
            <person name="Robinson A.J."/>
            <person name="Andreopoulos B."/>
            <person name="LaButti K."/>
            <person name="Kuo A."/>
            <person name="Mondo S."/>
            <person name="Riley R."/>
            <person name="Otillar R."/>
            <person name="Haridas S."/>
            <person name="Lipzen A."/>
            <person name="Grimwood J."/>
            <person name="Schmutz J."/>
            <person name="Clum A."/>
            <person name="Reid I.D."/>
            <person name="Moisan M.C."/>
            <person name="Butler G."/>
            <person name="Nguyen T.T.M."/>
            <person name="Dewar K."/>
            <person name="Conant G."/>
            <person name="Drula E."/>
            <person name="Henrissat B."/>
            <person name="Hansel C."/>
            <person name="Singer S."/>
            <person name="Hutchinson M.I."/>
            <person name="de Vries R.P."/>
            <person name="Natvig D.O."/>
            <person name="Powell A.J."/>
            <person name="Tsang A."/>
            <person name="Grigoriev I.V."/>
        </authorList>
    </citation>
    <scope>NUCLEOTIDE SEQUENCE [LARGE SCALE GENOMIC DNA]</scope>
    <source>
        <strain evidence="8 9">ATCC 24622</strain>
    </source>
</reference>
<feature type="compositionally biased region" description="Low complexity" evidence="7">
    <location>
        <begin position="87"/>
        <end position="101"/>
    </location>
</feature>
<comment type="caution">
    <text evidence="8">The sequence shown here is derived from an EMBL/GenBank/DDBJ whole genome shotgun (WGS) entry which is preliminary data.</text>
</comment>
<gene>
    <name evidence="8" type="ORF">VTK73DRAFT_5600</name>
</gene>